<dbReference type="OrthoDB" id="9986503at2"/>
<reference evidence="1 2" key="1">
    <citation type="journal article" date="2013" name="Genome Announc.">
        <title>Genome Sequence of Campylobacter showae UNSWCD, Isolated from a Patient with Crohn's Disease.</title>
        <authorList>
            <person name="Tay A.P."/>
            <person name="Kaakoush N.O."/>
            <person name="Deshpande N.P."/>
            <person name="Chen Z."/>
            <person name="Mitchell H."/>
            <person name="Wilkins M.R."/>
        </authorList>
    </citation>
    <scope>NUCLEOTIDE SEQUENCE [LARGE SCALE GENOMIC DNA]</scope>
    <source>
        <strain evidence="1 2">CSUNSWCD</strain>
    </source>
</reference>
<dbReference type="RefSeq" id="WP_009495248.1">
    <property type="nucleotide sequence ID" value="NZ_AMZQ01000009.1"/>
</dbReference>
<dbReference type="AlphaFoldDB" id="M5IPZ9"/>
<comment type="caution">
    <text evidence="1">The sequence shown here is derived from an EMBL/GenBank/DDBJ whole genome shotgun (WGS) entry which is preliminary data.</text>
</comment>
<gene>
    <name evidence="1" type="ORF">CSUNSWCD_2442</name>
</gene>
<protein>
    <submittedName>
        <fullName evidence="1">Uncharacterized protein</fullName>
    </submittedName>
</protein>
<name>M5IPZ9_9BACT</name>
<evidence type="ECO:0000313" key="1">
    <source>
        <dbReference type="EMBL" id="EKU10946.1"/>
    </source>
</evidence>
<dbReference type="eggNOG" id="ENOG5031B24">
    <property type="taxonomic scope" value="Bacteria"/>
</dbReference>
<dbReference type="STRING" id="1244083.CSUNSWCD_2442"/>
<proteinExistence type="predicted"/>
<accession>M5IPZ9</accession>
<organism evidence="1 2">
    <name type="scientific">Campylobacter showae CSUNSWCD</name>
    <dbReference type="NCBI Taxonomy" id="1244083"/>
    <lineage>
        <taxon>Bacteria</taxon>
        <taxon>Pseudomonadati</taxon>
        <taxon>Campylobacterota</taxon>
        <taxon>Epsilonproteobacteria</taxon>
        <taxon>Campylobacterales</taxon>
        <taxon>Campylobacteraceae</taxon>
        <taxon>Campylobacter</taxon>
    </lineage>
</organism>
<dbReference type="PATRIC" id="fig|1244083.3.peg.1692"/>
<dbReference type="Proteomes" id="UP000011939">
    <property type="component" value="Unassembled WGS sequence"/>
</dbReference>
<sequence length="81" mass="9498">MRTQTTQAKRLEEFMSRMREKGFEMRINAKGNVWGIRRGNGYQAARDMIRGKKAYYSRDYFRQVGALIMEKTSLRVVDTAA</sequence>
<dbReference type="EMBL" id="AMZQ01000009">
    <property type="protein sequence ID" value="EKU10946.1"/>
    <property type="molecule type" value="Genomic_DNA"/>
</dbReference>
<evidence type="ECO:0000313" key="2">
    <source>
        <dbReference type="Proteomes" id="UP000011939"/>
    </source>
</evidence>